<dbReference type="GO" id="GO:0005975">
    <property type="term" value="P:carbohydrate metabolic process"/>
    <property type="evidence" value="ECO:0007669"/>
    <property type="project" value="UniProtKB-ARBA"/>
</dbReference>
<proteinExistence type="predicted"/>
<evidence type="ECO:0000259" key="2">
    <source>
        <dbReference type="PROSITE" id="PS50835"/>
    </source>
</evidence>
<name>A0A413RJR9_9CELL</name>
<dbReference type="SMART" id="SM00409">
    <property type="entry name" value="IG"/>
    <property type="match status" value="2"/>
</dbReference>
<reference evidence="3 4" key="1">
    <citation type="submission" date="2018-08" db="EMBL/GenBank/DDBJ databases">
        <title>Cellulomonas rhizosphaerae sp. nov., a novel actinomycete isolated from soil.</title>
        <authorList>
            <person name="Tian Y."/>
        </authorList>
    </citation>
    <scope>NUCLEOTIDE SEQUENCE [LARGE SCALE GENOMIC DNA]</scope>
    <source>
        <strain evidence="3 4">NEAU-TCZ24</strain>
    </source>
</reference>
<comment type="caution">
    <text evidence="3">The sequence shown here is derived from an EMBL/GenBank/DDBJ whole genome shotgun (WGS) entry which is preliminary data.</text>
</comment>
<dbReference type="EMBL" id="QWKP01000209">
    <property type="protein sequence ID" value="RHA38878.1"/>
    <property type="molecule type" value="Genomic_DNA"/>
</dbReference>
<keyword evidence="4" id="KW-1185">Reference proteome</keyword>
<dbReference type="RefSeq" id="WP_118767787.1">
    <property type="nucleotide sequence ID" value="NZ_QWKP01000209.1"/>
</dbReference>
<evidence type="ECO:0000256" key="1">
    <source>
        <dbReference type="SAM" id="SignalP"/>
    </source>
</evidence>
<gene>
    <name evidence="3" type="ORF">D1825_12730</name>
</gene>
<dbReference type="InterPro" id="IPR007110">
    <property type="entry name" value="Ig-like_dom"/>
</dbReference>
<feature type="domain" description="Ig-like" evidence="2">
    <location>
        <begin position="139"/>
        <end position="221"/>
    </location>
</feature>
<dbReference type="InterPro" id="IPR036179">
    <property type="entry name" value="Ig-like_dom_sf"/>
</dbReference>
<dbReference type="Proteomes" id="UP000283374">
    <property type="component" value="Unassembled WGS sequence"/>
</dbReference>
<dbReference type="InterPro" id="IPR003599">
    <property type="entry name" value="Ig_sub"/>
</dbReference>
<dbReference type="PROSITE" id="PS50835">
    <property type="entry name" value="IG_LIKE"/>
    <property type="match status" value="1"/>
</dbReference>
<dbReference type="SUPFAM" id="SSF48726">
    <property type="entry name" value="Immunoglobulin"/>
    <property type="match status" value="2"/>
</dbReference>
<evidence type="ECO:0000313" key="4">
    <source>
        <dbReference type="Proteomes" id="UP000283374"/>
    </source>
</evidence>
<protein>
    <recommendedName>
        <fullName evidence="2">Ig-like domain-containing protein</fullName>
    </recommendedName>
</protein>
<dbReference type="InterPro" id="IPR045829">
    <property type="entry name" value="PKD_6"/>
</dbReference>
<dbReference type="Gene3D" id="2.60.40.10">
    <property type="entry name" value="Immunoglobulins"/>
    <property type="match status" value="2"/>
</dbReference>
<dbReference type="InterPro" id="IPR013783">
    <property type="entry name" value="Ig-like_fold"/>
</dbReference>
<accession>A0A413RJR9</accession>
<sequence>MSARPLALRAGIAAVLGGALALGLVAPANAAPVTSAVVTHHAAAKAVATKVTTAPKSLTVVAGKKATFKVGAKGTKLTYQWYVSKPGKTSFAKISGAKKSSYSVKTSSKLDGARFRVVVKGAKGKVTSKTAKLVVVSKPKVTTQPHTVLVKTGSKATFTVKAAGHALHYQWQKSVEGGAWTNVSGKTSTSIAVSTRTALDGTDYRVVVSNKAGKVASKAATLWVRSSVADPFGIGQYAELTEWALASFGTDEVTAGAVSAGAHTPPAGWGYYALSTRVYYVGEGTGNAQTGLKVVLVGGDGKTYAEGDPALVDSDPVLIESGESKELGSVALVPTSALKGAVWKVTDTSNNFSEYLAVN</sequence>
<dbReference type="OrthoDB" id="5148975at2"/>
<dbReference type="Pfam" id="PF19408">
    <property type="entry name" value="PKD_6"/>
    <property type="match status" value="1"/>
</dbReference>
<keyword evidence="1" id="KW-0732">Signal</keyword>
<dbReference type="AlphaFoldDB" id="A0A413RJR9"/>
<feature type="signal peptide" evidence="1">
    <location>
        <begin position="1"/>
        <end position="30"/>
    </location>
</feature>
<organism evidence="3 4">
    <name type="scientific">Cellulomonas rhizosphaerae</name>
    <dbReference type="NCBI Taxonomy" id="2293719"/>
    <lineage>
        <taxon>Bacteria</taxon>
        <taxon>Bacillati</taxon>
        <taxon>Actinomycetota</taxon>
        <taxon>Actinomycetes</taxon>
        <taxon>Micrococcales</taxon>
        <taxon>Cellulomonadaceae</taxon>
        <taxon>Cellulomonas</taxon>
    </lineage>
</organism>
<evidence type="ECO:0000313" key="3">
    <source>
        <dbReference type="EMBL" id="RHA38878.1"/>
    </source>
</evidence>
<feature type="chain" id="PRO_5019306192" description="Ig-like domain-containing protein" evidence="1">
    <location>
        <begin position="31"/>
        <end position="359"/>
    </location>
</feature>